<keyword evidence="4" id="KW-0375">Hydrogen ion transport</keyword>
<reference evidence="11" key="1">
    <citation type="journal article" date="2011" name="Genome Biol.">
        <title>Comparative genomics of the social amoebae Dictyostelium discoideum and Dictyostelium purpureum.</title>
        <authorList>
            <consortium name="US DOE Joint Genome Institute (JGI-PGF)"/>
            <person name="Sucgang R."/>
            <person name="Kuo A."/>
            <person name="Tian X."/>
            <person name="Salerno W."/>
            <person name="Parikh A."/>
            <person name="Feasley C.L."/>
            <person name="Dalin E."/>
            <person name="Tu H."/>
            <person name="Huang E."/>
            <person name="Barry K."/>
            <person name="Lindquist E."/>
            <person name="Shapiro H."/>
            <person name="Bruce D."/>
            <person name="Schmutz J."/>
            <person name="Salamov A."/>
            <person name="Fey P."/>
            <person name="Gaudet P."/>
            <person name="Anjard C."/>
            <person name="Babu M.M."/>
            <person name="Basu S."/>
            <person name="Bushmanova Y."/>
            <person name="van der Wel H."/>
            <person name="Katoh-Kurasawa M."/>
            <person name="Dinh C."/>
            <person name="Coutinho P.M."/>
            <person name="Saito T."/>
            <person name="Elias M."/>
            <person name="Schaap P."/>
            <person name="Kay R.R."/>
            <person name="Henrissat B."/>
            <person name="Eichinger L."/>
            <person name="Rivero F."/>
            <person name="Putnam N.H."/>
            <person name="West C.M."/>
            <person name="Loomis W.F."/>
            <person name="Chisholm R.L."/>
            <person name="Shaulsky G."/>
            <person name="Strassmann J.E."/>
            <person name="Queller D.C."/>
            <person name="Kuspa A."/>
            <person name="Grigoriev I.V."/>
        </authorList>
    </citation>
    <scope>NUCLEOTIDE SEQUENCE [LARGE SCALE GENOMIC DNA]</scope>
    <source>
        <strain evidence="11">QSDP1</strain>
    </source>
</reference>
<dbReference type="PROSITE" id="PS00153">
    <property type="entry name" value="ATPASE_GAMMA"/>
    <property type="match status" value="1"/>
</dbReference>
<evidence type="ECO:0000256" key="6">
    <source>
        <dbReference type="ARBA" id="ARBA00023136"/>
    </source>
</evidence>
<dbReference type="Proteomes" id="UP000001064">
    <property type="component" value="Unassembled WGS sequence"/>
</dbReference>
<evidence type="ECO:0000313" key="10">
    <source>
        <dbReference type="EMBL" id="EGC28267.1"/>
    </source>
</evidence>
<evidence type="ECO:0000256" key="2">
    <source>
        <dbReference type="ARBA" id="ARBA00007681"/>
    </source>
</evidence>
<evidence type="ECO:0000313" key="11">
    <source>
        <dbReference type="Proteomes" id="UP000001064"/>
    </source>
</evidence>
<dbReference type="InterPro" id="IPR000131">
    <property type="entry name" value="ATP_synth_F1_gsu"/>
</dbReference>
<dbReference type="Gene3D" id="1.10.287.80">
    <property type="entry name" value="ATP synthase, gamma subunit, helix hairpin domain"/>
    <property type="match status" value="1"/>
</dbReference>
<dbReference type="eggNOG" id="KOG1531">
    <property type="taxonomic scope" value="Eukaryota"/>
</dbReference>
<proteinExistence type="inferred from homology"/>
<keyword evidence="11" id="KW-1185">Reference proteome</keyword>
<evidence type="ECO:0000256" key="7">
    <source>
        <dbReference type="ARBA" id="ARBA00023196"/>
    </source>
</evidence>
<organism evidence="10 11">
    <name type="scientific">Dictyostelium purpureum</name>
    <name type="common">Slime mold</name>
    <dbReference type="NCBI Taxonomy" id="5786"/>
    <lineage>
        <taxon>Eukaryota</taxon>
        <taxon>Amoebozoa</taxon>
        <taxon>Evosea</taxon>
        <taxon>Eumycetozoa</taxon>
        <taxon>Dictyostelia</taxon>
        <taxon>Dictyosteliales</taxon>
        <taxon>Dictyosteliaceae</taxon>
        <taxon>Dictyostelium</taxon>
    </lineage>
</organism>
<dbReference type="Pfam" id="PF00231">
    <property type="entry name" value="ATP-synt"/>
    <property type="match status" value="1"/>
</dbReference>
<evidence type="ECO:0000256" key="8">
    <source>
        <dbReference type="ARBA" id="ARBA00023310"/>
    </source>
</evidence>
<comment type="similarity">
    <text evidence="2">Belongs to the ATPase gamma chain family.</text>
</comment>
<comment type="subcellular location">
    <subcellularLocation>
        <location evidence="1">Membrane</location>
        <topology evidence="1">Peripheral membrane protein</topology>
    </subcellularLocation>
</comment>
<dbReference type="GO" id="GO:0045259">
    <property type="term" value="C:proton-transporting ATP synthase complex"/>
    <property type="evidence" value="ECO:0007669"/>
    <property type="project" value="UniProtKB-KW"/>
</dbReference>
<dbReference type="SUPFAM" id="SSF52943">
    <property type="entry name" value="ATP synthase (F1-ATPase), gamma subunit"/>
    <property type="match status" value="1"/>
</dbReference>
<dbReference type="Gene3D" id="3.40.1380.10">
    <property type="match status" value="1"/>
</dbReference>
<keyword evidence="6" id="KW-0472">Membrane</keyword>
<sequence>KDDAKVHYVSPPFKGVSVFCTEYPDQFLVSGRDFGKQDYSFPEVLLYLNEIVKKVPNFDSASVVYNKFKNALSYNVDHAFIPGFNLLEANRDKFYEYSTSEDRAATMKDLSEFYLATAFWTGLYQNRASEMAARMVSMDNASKNGESISQALGLQYNRARQAMITSELIEITSGAAAIENSD</sequence>
<keyword evidence="3" id="KW-0813">Transport</keyword>
<dbReference type="InParanoid" id="F1A6B5"/>
<dbReference type="InterPro" id="IPR035968">
    <property type="entry name" value="ATP_synth_F1_ATPase_gsu"/>
</dbReference>
<dbReference type="FunCoup" id="F1A6B5">
    <property type="interactions" value="606"/>
</dbReference>
<dbReference type="PANTHER" id="PTHR11693:SF22">
    <property type="entry name" value="ATP SYNTHASE SUBUNIT GAMMA, MITOCHONDRIAL"/>
    <property type="match status" value="1"/>
</dbReference>
<keyword evidence="7" id="KW-0139">CF(1)</keyword>
<keyword evidence="5" id="KW-0406">Ion transport</keyword>
<dbReference type="AlphaFoldDB" id="F1A6B5"/>
<dbReference type="GO" id="GO:0046933">
    <property type="term" value="F:proton-transporting ATP synthase activity, rotational mechanism"/>
    <property type="evidence" value="ECO:0007669"/>
    <property type="project" value="InterPro"/>
</dbReference>
<dbReference type="InterPro" id="IPR023632">
    <property type="entry name" value="ATP_synth_F1_gsu_CS"/>
</dbReference>
<dbReference type="GeneID" id="10511313"/>
<dbReference type="PANTHER" id="PTHR11693">
    <property type="entry name" value="ATP SYNTHASE GAMMA CHAIN"/>
    <property type="match status" value="1"/>
</dbReference>
<gene>
    <name evidence="10" type="ORF">DICPUDRAFT_160424</name>
</gene>
<dbReference type="EMBL" id="GL871709">
    <property type="protein sequence ID" value="EGC28267.1"/>
    <property type="molecule type" value="Genomic_DNA"/>
</dbReference>
<feature type="non-terminal residue" evidence="10">
    <location>
        <position position="182"/>
    </location>
</feature>
<dbReference type="STRING" id="5786.F1A6B5"/>
<protein>
    <recommendedName>
        <fullName evidence="9">F-ATPase gamma subunit</fullName>
    </recommendedName>
</protein>
<accession>F1A6B5</accession>
<dbReference type="PRINTS" id="PR00126">
    <property type="entry name" value="ATPASEGAMMA"/>
</dbReference>
<evidence type="ECO:0000256" key="3">
    <source>
        <dbReference type="ARBA" id="ARBA00022448"/>
    </source>
</evidence>
<dbReference type="VEuPathDB" id="AmoebaDB:DICPUDRAFT_160424"/>
<dbReference type="OrthoDB" id="239812at2759"/>
<evidence type="ECO:0000256" key="4">
    <source>
        <dbReference type="ARBA" id="ARBA00022781"/>
    </source>
</evidence>
<name>F1A6B5_DICPU</name>
<keyword evidence="8" id="KW-0066">ATP synthesis</keyword>
<evidence type="ECO:0000256" key="5">
    <source>
        <dbReference type="ARBA" id="ARBA00023065"/>
    </source>
</evidence>
<evidence type="ECO:0000256" key="9">
    <source>
        <dbReference type="ARBA" id="ARBA00031066"/>
    </source>
</evidence>
<dbReference type="KEGG" id="dpp:DICPUDRAFT_160424"/>
<evidence type="ECO:0000256" key="1">
    <source>
        <dbReference type="ARBA" id="ARBA00004170"/>
    </source>
</evidence>
<dbReference type="RefSeq" id="XP_003295209.1">
    <property type="nucleotide sequence ID" value="XM_003295161.1"/>
</dbReference>